<dbReference type="Pfam" id="PF20484">
    <property type="entry name" value="DUF6723"/>
    <property type="match status" value="1"/>
</dbReference>
<proteinExistence type="predicted"/>
<dbReference type="Proteomes" id="UP000027439">
    <property type="component" value="Unassembled WGS sequence"/>
</dbReference>
<comment type="caution">
    <text evidence="1">The sequence shown here is derived from an EMBL/GenBank/DDBJ whole genome shotgun (WGS) entry which is preliminary data.</text>
</comment>
<accession>A0A069P4G2</accession>
<dbReference type="eggNOG" id="ENOG50316NF">
    <property type="taxonomic scope" value="Bacteria"/>
</dbReference>
<evidence type="ECO:0000313" key="1">
    <source>
        <dbReference type="EMBL" id="KDR35565.1"/>
    </source>
</evidence>
<sequence>MIAMKEPVSRRAKLVLFPWKKNVSAKPGLTDDDYAIYASYRPHVSGAFVGTLKVVRLTDGRLLYPFDGAEEIGPFTLKDDAKNAAQARGKEIVEADLRMPEL</sequence>
<name>A0A069P4G2_9BURK</name>
<dbReference type="EMBL" id="JFHE01000006">
    <property type="protein sequence ID" value="KDR35565.1"/>
    <property type="molecule type" value="Genomic_DNA"/>
</dbReference>
<dbReference type="AlphaFoldDB" id="A0A069P4G2"/>
<evidence type="ECO:0000313" key="2">
    <source>
        <dbReference type="Proteomes" id="UP000027439"/>
    </source>
</evidence>
<reference evidence="1 2" key="1">
    <citation type="submission" date="2014-03" db="EMBL/GenBank/DDBJ databases">
        <title>Draft Genome Sequences of Four Burkholderia Strains.</title>
        <authorList>
            <person name="Liu X.Y."/>
            <person name="Li C.X."/>
            <person name="Xu J.H."/>
        </authorList>
    </citation>
    <scope>NUCLEOTIDE SEQUENCE [LARGE SCALE GENOMIC DNA]</scope>
    <source>
        <strain evidence="1 2">R27</strain>
    </source>
</reference>
<dbReference type="InterPro" id="IPR046569">
    <property type="entry name" value="DUF6723"/>
</dbReference>
<organism evidence="1 2">
    <name type="scientific">Caballeronia grimmiae</name>
    <dbReference type="NCBI Taxonomy" id="1071679"/>
    <lineage>
        <taxon>Bacteria</taxon>
        <taxon>Pseudomonadati</taxon>
        <taxon>Pseudomonadota</taxon>
        <taxon>Betaproteobacteria</taxon>
        <taxon>Burkholderiales</taxon>
        <taxon>Burkholderiaceae</taxon>
        <taxon>Caballeronia</taxon>
    </lineage>
</organism>
<gene>
    <name evidence="1" type="ORF">BG57_27345</name>
</gene>
<dbReference type="STRING" id="1071679.BG57_27345"/>
<protein>
    <submittedName>
        <fullName evidence="1">Uncharacterized protein</fullName>
    </submittedName>
</protein>